<dbReference type="PROSITE" id="PS51383">
    <property type="entry name" value="YJEF_C_3"/>
    <property type="match status" value="1"/>
</dbReference>
<feature type="domain" description="YjeF C-terminal" evidence="7">
    <location>
        <begin position="12"/>
        <end position="284"/>
    </location>
</feature>
<feature type="binding site" evidence="6">
    <location>
        <position position="225"/>
    </location>
    <ligand>
        <name>(6S)-NADPHX</name>
        <dbReference type="ChEBI" id="CHEBI:64076"/>
    </ligand>
</feature>
<evidence type="ECO:0000256" key="5">
    <source>
        <dbReference type="ARBA" id="ARBA00023239"/>
    </source>
</evidence>
<evidence type="ECO:0000256" key="4">
    <source>
        <dbReference type="ARBA" id="ARBA00023027"/>
    </source>
</evidence>
<feature type="binding site" evidence="6">
    <location>
        <position position="108"/>
    </location>
    <ligand>
        <name>(6S)-NADPHX</name>
        <dbReference type="ChEBI" id="CHEBI:64076"/>
    </ligand>
</feature>
<dbReference type="PANTHER" id="PTHR12592">
    <property type="entry name" value="ATP-DEPENDENT (S)-NAD(P)H-HYDRATE DEHYDRATASE FAMILY MEMBER"/>
    <property type="match status" value="1"/>
</dbReference>
<dbReference type="InterPro" id="IPR017953">
    <property type="entry name" value="Carbohydrate_kinase_pred_CS"/>
</dbReference>
<feature type="binding site" evidence="6">
    <location>
        <position position="47"/>
    </location>
    <ligand>
        <name>(6S)-NADPHX</name>
        <dbReference type="ChEBI" id="CHEBI:64076"/>
    </ligand>
</feature>
<dbReference type="NCBIfam" id="TIGR00196">
    <property type="entry name" value="yjeF_cterm"/>
    <property type="match status" value="1"/>
</dbReference>
<keyword evidence="5 6" id="KW-0456">Lyase</keyword>
<evidence type="ECO:0000256" key="3">
    <source>
        <dbReference type="ARBA" id="ARBA00022857"/>
    </source>
</evidence>
<dbReference type="InterPro" id="IPR029056">
    <property type="entry name" value="Ribokinase-like"/>
</dbReference>
<dbReference type="InterPro" id="IPR000631">
    <property type="entry name" value="CARKD"/>
</dbReference>
<proteinExistence type="inferred from homology"/>
<comment type="subunit">
    <text evidence="6">Homotetramer.</text>
</comment>
<feature type="binding site" evidence="6">
    <location>
        <begin position="195"/>
        <end position="199"/>
    </location>
    <ligand>
        <name>AMP</name>
        <dbReference type="ChEBI" id="CHEBI:456215"/>
    </ligand>
</feature>
<keyword evidence="9" id="KW-1185">Reference proteome</keyword>
<feature type="binding site" evidence="6">
    <location>
        <position position="224"/>
    </location>
    <ligand>
        <name>AMP</name>
        <dbReference type="ChEBI" id="CHEBI:456215"/>
    </ligand>
</feature>
<dbReference type="SUPFAM" id="SSF53613">
    <property type="entry name" value="Ribokinase-like"/>
    <property type="match status" value="1"/>
</dbReference>
<evidence type="ECO:0000313" key="9">
    <source>
        <dbReference type="Proteomes" id="UP000680116"/>
    </source>
</evidence>
<dbReference type="PROSITE" id="PS01050">
    <property type="entry name" value="YJEF_C_2"/>
    <property type="match status" value="1"/>
</dbReference>
<keyword evidence="1 6" id="KW-0547">Nucleotide-binding</keyword>
<dbReference type="Gene3D" id="3.40.1190.20">
    <property type="match status" value="1"/>
</dbReference>
<evidence type="ECO:0000313" key="8">
    <source>
        <dbReference type="EMBL" id="CAG4974136.1"/>
    </source>
</evidence>
<comment type="catalytic activity">
    <reaction evidence="6">
        <text>(6S)-NADPHX + ADP = AMP + phosphate + NADPH + H(+)</text>
        <dbReference type="Rhea" id="RHEA:32235"/>
        <dbReference type="ChEBI" id="CHEBI:15378"/>
        <dbReference type="ChEBI" id="CHEBI:43474"/>
        <dbReference type="ChEBI" id="CHEBI:57783"/>
        <dbReference type="ChEBI" id="CHEBI:64076"/>
        <dbReference type="ChEBI" id="CHEBI:456215"/>
        <dbReference type="ChEBI" id="CHEBI:456216"/>
        <dbReference type="EC" id="4.2.1.136"/>
    </reaction>
</comment>
<keyword evidence="3 6" id="KW-0521">NADP</keyword>
<evidence type="ECO:0000256" key="1">
    <source>
        <dbReference type="ARBA" id="ARBA00022741"/>
    </source>
</evidence>
<keyword evidence="4 6" id="KW-0520">NAD</keyword>
<dbReference type="EMBL" id="OU015430">
    <property type="protein sequence ID" value="CAG4974136.1"/>
    <property type="molecule type" value="Genomic_DNA"/>
</dbReference>
<evidence type="ECO:0000256" key="6">
    <source>
        <dbReference type="HAMAP-Rule" id="MF_01965"/>
    </source>
</evidence>
<protein>
    <recommendedName>
        <fullName evidence="6">ADP-dependent (S)-NAD(P)H-hydrate dehydratase</fullName>
        <ecNumber evidence="6">4.2.1.136</ecNumber>
    </recommendedName>
    <alternativeName>
        <fullName evidence="6">ADP-dependent NAD(P)HX dehydratase</fullName>
    </alternativeName>
</protein>
<dbReference type="Pfam" id="PF01256">
    <property type="entry name" value="Carb_kinase"/>
    <property type="match status" value="1"/>
</dbReference>
<comment type="similarity">
    <text evidence="6">Belongs to the NnrD/CARKD family.</text>
</comment>
<reference evidence="8 9" key="1">
    <citation type="submission" date="2021-04" db="EMBL/GenBank/DDBJ databases">
        <authorList>
            <person name="Rodrigo-Torres L."/>
            <person name="Arahal R. D."/>
            <person name="Lucena T."/>
        </authorList>
    </citation>
    <scope>NUCLEOTIDE SEQUENCE [LARGE SCALE GENOMIC DNA]</scope>
    <source>
        <strain evidence="8 9">CECT 30171</strain>
    </source>
</reference>
<evidence type="ECO:0000259" key="7">
    <source>
        <dbReference type="PROSITE" id="PS51383"/>
    </source>
</evidence>
<comment type="cofactor">
    <cofactor evidence="6">
        <name>Mg(2+)</name>
        <dbReference type="ChEBI" id="CHEBI:18420"/>
    </cofactor>
</comment>
<dbReference type="Proteomes" id="UP000680116">
    <property type="component" value="Chromosome"/>
</dbReference>
<feature type="binding site" evidence="6">
    <location>
        <position position="158"/>
    </location>
    <ligand>
        <name>(6S)-NADPHX</name>
        <dbReference type="ChEBI" id="CHEBI:64076"/>
    </ligand>
</feature>
<dbReference type="PANTHER" id="PTHR12592:SF0">
    <property type="entry name" value="ATP-DEPENDENT (S)-NAD(P)H-HYDRATE DEHYDRATASE"/>
    <property type="match status" value="1"/>
</dbReference>
<accession>A0ABM8UFZ3</accession>
<sequence length="287" mass="29102">MTGAPHELEDLREDDLARWLRPRARDSHKGDHGRVLCIGGDSGHGGAIMLAAEAALRCGAGLVDVATHVLHVPALLARRPEVMAQAVDDGRVPAALLASADVILCGPGLGQGDWGAAMFAQVLDDARPDTRLVLDADALNLLARRPRALPADSILTPHPGEAARLLGIEASEVQRDRAGALQGLCARYAAVVVLKGAGTLVGATGRGARRISAGNPGMAVGGMGDVLAGTIAGLCAQGLEAADAAACGALLHACAGDAAAGEGGERGLLPADLMPWLRRLANPQATA</sequence>
<evidence type="ECO:0000256" key="2">
    <source>
        <dbReference type="ARBA" id="ARBA00022840"/>
    </source>
</evidence>
<dbReference type="CDD" id="cd01171">
    <property type="entry name" value="YXKO-related"/>
    <property type="match status" value="1"/>
</dbReference>
<comment type="catalytic activity">
    <reaction evidence="6">
        <text>(6S)-NADHX + ADP = AMP + phosphate + NADH + H(+)</text>
        <dbReference type="Rhea" id="RHEA:32223"/>
        <dbReference type="ChEBI" id="CHEBI:15378"/>
        <dbReference type="ChEBI" id="CHEBI:43474"/>
        <dbReference type="ChEBI" id="CHEBI:57945"/>
        <dbReference type="ChEBI" id="CHEBI:64074"/>
        <dbReference type="ChEBI" id="CHEBI:456215"/>
        <dbReference type="ChEBI" id="CHEBI:456216"/>
        <dbReference type="EC" id="4.2.1.136"/>
    </reaction>
</comment>
<comment type="function">
    <text evidence="6">Catalyzes the dehydration of the S-form of NAD(P)HX at the expense of ADP, which is converted to AMP. Together with NAD(P)HX epimerase, which catalyzes the epimerization of the S- and R-forms, the enzyme allows the repair of both epimers of NAD(P)HX, a damaged form of NAD(P)H that is a result of enzymatic or heat-dependent hydration.</text>
</comment>
<organism evidence="8 9">
    <name type="scientific">Novilysobacter luteus</name>
    <dbReference type="NCBI Taxonomy" id="2822368"/>
    <lineage>
        <taxon>Bacteria</taxon>
        <taxon>Pseudomonadati</taxon>
        <taxon>Pseudomonadota</taxon>
        <taxon>Gammaproteobacteria</taxon>
        <taxon>Lysobacterales</taxon>
        <taxon>Lysobacteraceae</taxon>
        <taxon>Novilysobacter</taxon>
    </lineage>
</organism>
<gene>
    <name evidence="8" type="primary">nnr</name>
    <name evidence="6" type="synonym">nnrD</name>
    <name evidence="8" type="ORF">LYB30171_01604</name>
</gene>
<dbReference type="EC" id="4.2.1.136" evidence="6"/>
<keyword evidence="2 6" id="KW-0067">ATP-binding</keyword>
<name>A0ABM8UFZ3_9GAMM</name>
<dbReference type="HAMAP" id="MF_01965">
    <property type="entry name" value="NADHX_dehydratase"/>
    <property type="match status" value="1"/>
</dbReference>